<protein>
    <submittedName>
        <fullName evidence="1">26833_t:CDS:1</fullName>
    </submittedName>
</protein>
<organism evidence="1 2">
    <name type="scientific">Racocetra persica</name>
    <dbReference type="NCBI Taxonomy" id="160502"/>
    <lineage>
        <taxon>Eukaryota</taxon>
        <taxon>Fungi</taxon>
        <taxon>Fungi incertae sedis</taxon>
        <taxon>Mucoromycota</taxon>
        <taxon>Glomeromycotina</taxon>
        <taxon>Glomeromycetes</taxon>
        <taxon>Diversisporales</taxon>
        <taxon>Gigasporaceae</taxon>
        <taxon>Racocetra</taxon>
    </lineage>
</organism>
<proteinExistence type="predicted"/>
<accession>A0ACA9S4T0</accession>
<sequence>FVKDNNYPVYSYVNYKEIEEAKELSQLWNLANPNYKEFISSYKN</sequence>
<dbReference type="Proteomes" id="UP000789920">
    <property type="component" value="Unassembled WGS sequence"/>
</dbReference>
<evidence type="ECO:0000313" key="1">
    <source>
        <dbReference type="EMBL" id="CAG8822164.1"/>
    </source>
</evidence>
<reference evidence="1" key="1">
    <citation type="submission" date="2021-06" db="EMBL/GenBank/DDBJ databases">
        <authorList>
            <person name="Kallberg Y."/>
            <person name="Tangrot J."/>
            <person name="Rosling A."/>
        </authorList>
    </citation>
    <scope>NUCLEOTIDE SEQUENCE</scope>
    <source>
        <strain evidence="1">MA461A</strain>
    </source>
</reference>
<gene>
    <name evidence="1" type="ORF">RPERSI_LOCUS25739</name>
</gene>
<name>A0ACA9S4T0_9GLOM</name>
<dbReference type="EMBL" id="CAJVQC010085857">
    <property type="protein sequence ID" value="CAG8822164.1"/>
    <property type="molecule type" value="Genomic_DNA"/>
</dbReference>
<evidence type="ECO:0000313" key="2">
    <source>
        <dbReference type="Proteomes" id="UP000789920"/>
    </source>
</evidence>
<comment type="caution">
    <text evidence="1">The sequence shown here is derived from an EMBL/GenBank/DDBJ whole genome shotgun (WGS) entry which is preliminary data.</text>
</comment>
<keyword evidence="2" id="KW-1185">Reference proteome</keyword>
<feature type="non-terminal residue" evidence="1">
    <location>
        <position position="1"/>
    </location>
</feature>